<organism evidence="7 8">
    <name type="scientific">Allokutzneria multivorans</name>
    <dbReference type="NCBI Taxonomy" id="1142134"/>
    <lineage>
        <taxon>Bacteria</taxon>
        <taxon>Bacillati</taxon>
        <taxon>Actinomycetota</taxon>
        <taxon>Actinomycetes</taxon>
        <taxon>Pseudonocardiales</taxon>
        <taxon>Pseudonocardiaceae</taxon>
        <taxon>Allokutzneria</taxon>
    </lineage>
</organism>
<evidence type="ECO:0000256" key="2">
    <source>
        <dbReference type="ARBA" id="ARBA00022692"/>
    </source>
</evidence>
<keyword evidence="4 5" id="KW-0472">Membrane</keyword>
<proteinExistence type="predicted"/>
<accession>A0ABP7TWV9</accession>
<dbReference type="InterPro" id="IPR009908">
    <property type="entry name" value="Methylamine_util_MauE"/>
</dbReference>
<feature type="domain" description="Methylamine utilisation protein MauE" evidence="6">
    <location>
        <begin position="3"/>
        <end position="113"/>
    </location>
</feature>
<comment type="caution">
    <text evidence="7">The sequence shown here is derived from an EMBL/GenBank/DDBJ whole genome shotgun (WGS) entry which is preliminary data.</text>
</comment>
<evidence type="ECO:0000313" key="8">
    <source>
        <dbReference type="Proteomes" id="UP001501747"/>
    </source>
</evidence>
<feature type="transmembrane region" description="Helical" evidence="5">
    <location>
        <begin position="95"/>
        <end position="115"/>
    </location>
</feature>
<keyword evidence="2 5" id="KW-0812">Transmembrane</keyword>
<comment type="subcellular location">
    <subcellularLocation>
        <location evidence="1">Membrane</location>
        <topology evidence="1">Multi-pass membrane protein</topology>
    </subcellularLocation>
</comment>
<evidence type="ECO:0000256" key="1">
    <source>
        <dbReference type="ARBA" id="ARBA00004141"/>
    </source>
</evidence>
<reference evidence="8" key="1">
    <citation type="journal article" date="2019" name="Int. J. Syst. Evol. Microbiol.">
        <title>The Global Catalogue of Microorganisms (GCM) 10K type strain sequencing project: providing services to taxonomists for standard genome sequencing and annotation.</title>
        <authorList>
            <consortium name="The Broad Institute Genomics Platform"/>
            <consortium name="The Broad Institute Genome Sequencing Center for Infectious Disease"/>
            <person name="Wu L."/>
            <person name="Ma J."/>
        </authorList>
    </citation>
    <scope>NUCLEOTIDE SEQUENCE [LARGE SCALE GENOMIC DNA]</scope>
    <source>
        <strain evidence="8">JCM 17342</strain>
    </source>
</reference>
<dbReference type="Proteomes" id="UP001501747">
    <property type="component" value="Unassembled WGS sequence"/>
</dbReference>
<evidence type="ECO:0000256" key="4">
    <source>
        <dbReference type="ARBA" id="ARBA00023136"/>
    </source>
</evidence>
<gene>
    <name evidence="7" type="ORF">GCM10022247_66600</name>
</gene>
<keyword evidence="3 5" id="KW-1133">Transmembrane helix</keyword>
<sequence length="250" mass="27118">MVVVVVIVLAWAGCVKLFGPARRTALDRFVGRFAYRLVGVVELVIALALVVPPFFVAEGVAATVLSLGFVAYLAYARRVRPESDCGCMGGKGGPIGWRSFARAWLLVLSSALAALPASPLAMLGVLLVFVALSAELDRYWLLPLRRLRVRLSHPLAGLPSGVPLAAGVEQVERSGAYRAVAAFLRSDVRETWTEGDWRFLSYSARFQDRSATVVFAAPTDRFAPEDVQAALVDEATEETLWRFTPVPLAA</sequence>
<name>A0ABP7TWV9_9PSEU</name>
<dbReference type="Pfam" id="PF07291">
    <property type="entry name" value="MauE"/>
    <property type="match status" value="1"/>
</dbReference>
<evidence type="ECO:0000313" key="7">
    <source>
        <dbReference type="EMBL" id="GAA4032258.1"/>
    </source>
</evidence>
<dbReference type="EMBL" id="BAABAL010000021">
    <property type="protein sequence ID" value="GAA4032258.1"/>
    <property type="molecule type" value="Genomic_DNA"/>
</dbReference>
<dbReference type="RefSeq" id="WP_344884052.1">
    <property type="nucleotide sequence ID" value="NZ_BAABAL010000021.1"/>
</dbReference>
<feature type="transmembrane region" description="Helical" evidence="5">
    <location>
        <begin position="33"/>
        <end position="51"/>
    </location>
</feature>
<keyword evidence="8" id="KW-1185">Reference proteome</keyword>
<protein>
    <recommendedName>
        <fullName evidence="6">Methylamine utilisation protein MauE domain-containing protein</fullName>
    </recommendedName>
</protein>
<evidence type="ECO:0000256" key="5">
    <source>
        <dbReference type="SAM" id="Phobius"/>
    </source>
</evidence>
<evidence type="ECO:0000256" key="3">
    <source>
        <dbReference type="ARBA" id="ARBA00022989"/>
    </source>
</evidence>
<evidence type="ECO:0000259" key="6">
    <source>
        <dbReference type="Pfam" id="PF07291"/>
    </source>
</evidence>
<feature type="transmembrane region" description="Helical" evidence="5">
    <location>
        <begin position="57"/>
        <end position="75"/>
    </location>
</feature>